<organism evidence="1 2">
    <name type="scientific">Cucurbita argyrosperma subsp. sororia</name>
    <dbReference type="NCBI Taxonomy" id="37648"/>
    <lineage>
        <taxon>Eukaryota</taxon>
        <taxon>Viridiplantae</taxon>
        <taxon>Streptophyta</taxon>
        <taxon>Embryophyta</taxon>
        <taxon>Tracheophyta</taxon>
        <taxon>Spermatophyta</taxon>
        <taxon>Magnoliopsida</taxon>
        <taxon>eudicotyledons</taxon>
        <taxon>Gunneridae</taxon>
        <taxon>Pentapetalae</taxon>
        <taxon>rosids</taxon>
        <taxon>fabids</taxon>
        <taxon>Cucurbitales</taxon>
        <taxon>Cucurbitaceae</taxon>
        <taxon>Cucurbiteae</taxon>
        <taxon>Cucurbita</taxon>
    </lineage>
</organism>
<protein>
    <submittedName>
        <fullName evidence="1">Uncharacterized protein</fullName>
    </submittedName>
</protein>
<gene>
    <name evidence="1" type="ORF">SDJN03_29891</name>
</gene>
<dbReference type="Proteomes" id="UP000685013">
    <property type="component" value="Chromosome 20"/>
</dbReference>
<sequence length="73" mass="8093">MFTVLEDDAVLTYIHCSKAFKHKFADLSDQNSDTQIHLLPSRNEVCDECSSAISRAIQPRPAAQPISSALNFV</sequence>
<dbReference type="AlphaFoldDB" id="A0AAV6LVD9"/>
<reference evidence="1 2" key="1">
    <citation type="journal article" date="2021" name="Hortic Res">
        <title>The domestication of Cucurbita argyrosperma as revealed by the genome of its wild relative.</title>
        <authorList>
            <person name="Barrera-Redondo J."/>
            <person name="Sanchez-de la Vega G."/>
            <person name="Aguirre-Liguori J.A."/>
            <person name="Castellanos-Morales G."/>
            <person name="Gutierrez-Guerrero Y.T."/>
            <person name="Aguirre-Dugua X."/>
            <person name="Aguirre-Planter E."/>
            <person name="Tenaillon M.I."/>
            <person name="Lira-Saade R."/>
            <person name="Eguiarte L.E."/>
        </authorList>
    </citation>
    <scope>NUCLEOTIDE SEQUENCE [LARGE SCALE GENOMIC DNA]</scope>
    <source>
        <strain evidence="1">JBR-2021</strain>
    </source>
</reference>
<evidence type="ECO:0000313" key="1">
    <source>
        <dbReference type="EMBL" id="KAG6570976.1"/>
    </source>
</evidence>
<dbReference type="EMBL" id="JAGKQH010000020">
    <property type="protein sequence ID" value="KAG6570976.1"/>
    <property type="molecule type" value="Genomic_DNA"/>
</dbReference>
<evidence type="ECO:0000313" key="2">
    <source>
        <dbReference type="Proteomes" id="UP000685013"/>
    </source>
</evidence>
<proteinExistence type="predicted"/>
<name>A0AAV6LVD9_9ROSI</name>
<feature type="non-terminal residue" evidence="1">
    <location>
        <position position="1"/>
    </location>
</feature>
<comment type="caution">
    <text evidence="1">The sequence shown here is derived from an EMBL/GenBank/DDBJ whole genome shotgun (WGS) entry which is preliminary data.</text>
</comment>
<accession>A0AAV6LVD9</accession>
<keyword evidence="2" id="KW-1185">Reference proteome</keyword>